<feature type="transmembrane region" description="Helical" evidence="2">
    <location>
        <begin position="21"/>
        <end position="42"/>
    </location>
</feature>
<comment type="caution">
    <text evidence="3">The sequence shown here is derived from an EMBL/GenBank/DDBJ whole genome shotgun (WGS) entry which is preliminary data.</text>
</comment>
<dbReference type="EMBL" id="NAEP01000038">
    <property type="protein sequence ID" value="PDQ35223.1"/>
    <property type="molecule type" value="Genomic_DNA"/>
</dbReference>
<evidence type="ECO:0000256" key="2">
    <source>
        <dbReference type="SAM" id="Phobius"/>
    </source>
</evidence>
<reference evidence="4" key="1">
    <citation type="submission" date="2017-03" db="EMBL/GenBank/DDBJ databases">
        <authorList>
            <person name="Lund M.B."/>
        </authorList>
    </citation>
    <scope>NUCLEOTIDE SEQUENCE [LARGE SCALE GENOMIC DNA]</scope>
</reference>
<proteinExistence type="predicted"/>
<organism evidence="3 4">
    <name type="scientific">Candidatus Lumbricidiphila eiseniae</name>
    <dbReference type="NCBI Taxonomy" id="1969409"/>
    <lineage>
        <taxon>Bacteria</taxon>
        <taxon>Bacillati</taxon>
        <taxon>Actinomycetota</taxon>
        <taxon>Actinomycetes</taxon>
        <taxon>Micrococcales</taxon>
        <taxon>Microbacteriaceae</taxon>
        <taxon>Candidatus Lumbricidiphila</taxon>
    </lineage>
</organism>
<keyword evidence="2" id="KW-1133">Transmembrane helix</keyword>
<evidence type="ECO:0000313" key="3">
    <source>
        <dbReference type="EMBL" id="PDQ35223.1"/>
    </source>
</evidence>
<name>A0A2A6FS17_9MICO</name>
<keyword evidence="2" id="KW-0472">Membrane</keyword>
<evidence type="ECO:0000256" key="1">
    <source>
        <dbReference type="SAM" id="MobiDB-lite"/>
    </source>
</evidence>
<feature type="compositionally biased region" description="Polar residues" evidence="1">
    <location>
        <begin position="57"/>
        <end position="79"/>
    </location>
</feature>
<evidence type="ECO:0008006" key="5">
    <source>
        <dbReference type="Google" id="ProtNLM"/>
    </source>
</evidence>
<accession>A0A2A6FS17</accession>
<dbReference type="AlphaFoldDB" id="A0A2A6FS17"/>
<feature type="region of interest" description="Disordered" evidence="1">
    <location>
        <begin position="51"/>
        <end position="79"/>
    </location>
</feature>
<dbReference type="Proteomes" id="UP000219994">
    <property type="component" value="Unassembled WGS sequence"/>
</dbReference>
<evidence type="ECO:0000313" key="4">
    <source>
        <dbReference type="Proteomes" id="UP000219994"/>
    </source>
</evidence>
<keyword evidence="2" id="KW-0812">Transmembrane</keyword>
<sequence length="226" mass="23328">MSTPARSRGRPSPAVYRRRRLVVLLGLLLVIAAIVLLIARPWGSGGTKPRAGLNGAATAQSSDIPVPQQNNASLSAGPSAVPSTASAHSVAGAPCIALNVLVEAITDKTVYSAGERPQLSLKVTNNGPVSCALNVGTAQQDFTITSGSDVFWRSTDCQVNPSDTQIMLAAGQSLSSSASLTWDRTRSAKDTCGGARPSAPEGGASYHLSVTLDGITSTQTKQFQLL</sequence>
<gene>
    <name evidence="3" type="ORF">B5766_07185</name>
</gene>
<protein>
    <recommendedName>
        <fullName evidence="5">DUF4232 domain-containing protein</fullName>
    </recommendedName>
</protein>